<dbReference type="EMBL" id="JH431312">
    <property type="status" value="NOT_ANNOTATED_CDS"/>
    <property type="molecule type" value="Genomic_DNA"/>
</dbReference>
<dbReference type="OMA" id="PEFLCNQ"/>
<dbReference type="InterPro" id="IPR019775">
    <property type="entry name" value="WD40_repeat_CS"/>
</dbReference>
<accession>T1IQQ2</accession>
<protein>
    <recommendedName>
        <fullName evidence="8">BEACH-type PH domain-containing protein</fullName>
    </recommendedName>
</protein>
<feature type="repeat" description="WD" evidence="3">
    <location>
        <begin position="2819"/>
        <end position="2860"/>
    </location>
</feature>
<feature type="domain" description="BEACH" evidence="4">
    <location>
        <begin position="2354"/>
        <end position="2658"/>
    </location>
</feature>
<dbReference type="Pfam" id="PF02138">
    <property type="entry name" value="Beach"/>
    <property type="match status" value="1"/>
</dbReference>
<dbReference type="InterPro" id="IPR000409">
    <property type="entry name" value="BEACH_dom"/>
</dbReference>
<dbReference type="FunFam" id="1.10.1540.10:FF:000001">
    <property type="entry name" value="neurobeachin isoform X1"/>
    <property type="match status" value="1"/>
</dbReference>
<evidence type="ECO:0000256" key="1">
    <source>
        <dbReference type="ARBA" id="ARBA00022574"/>
    </source>
</evidence>
<evidence type="ECO:0000259" key="5">
    <source>
        <dbReference type="PROSITE" id="PS51783"/>
    </source>
</evidence>
<evidence type="ECO:0000313" key="7">
    <source>
        <dbReference type="Proteomes" id="UP000014500"/>
    </source>
</evidence>
<dbReference type="Pfam" id="PF14844">
    <property type="entry name" value="PH_BEACH"/>
    <property type="match status" value="1"/>
</dbReference>
<dbReference type="PROSITE" id="PS51783">
    <property type="entry name" value="PH_BEACH"/>
    <property type="match status" value="1"/>
</dbReference>
<keyword evidence="7" id="KW-1185">Reference proteome</keyword>
<dbReference type="InterPro" id="IPR001680">
    <property type="entry name" value="WD40_rpt"/>
</dbReference>
<dbReference type="PhylomeDB" id="T1IQQ2"/>
<dbReference type="EnsemblMetazoa" id="SMAR003375-RA">
    <property type="protein sequence ID" value="SMAR003375-PA"/>
    <property type="gene ID" value="SMAR003375"/>
</dbReference>
<keyword evidence="1 3" id="KW-0853">WD repeat</keyword>
<dbReference type="eggNOG" id="KOG1786">
    <property type="taxonomic scope" value="Eukaryota"/>
</dbReference>
<dbReference type="InterPro" id="IPR015943">
    <property type="entry name" value="WD40/YVTN_repeat-like_dom_sf"/>
</dbReference>
<keyword evidence="2" id="KW-0677">Repeat</keyword>
<dbReference type="SMART" id="SM00320">
    <property type="entry name" value="WD40"/>
    <property type="match status" value="4"/>
</dbReference>
<dbReference type="PROSITE" id="PS50294">
    <property type="entry name" value="WD_REPEATS_REGION"/>
    <property type="match status" value="1"/>
</dbReference>
<dbReference type="Gene3D" id="2.30.29.30">
    <property type="entry name" value="Pleckstrin-homology domain (PH domain)/Phosphotyrosine-binding domain (PTB)"/>
    <property type="match status" value="1"/>
</dbReference>
<reference evidence="6" key="2">
    <citation type="submission" date="2015-02" db="UniProtKB">
        <authorList>
            <consortium name="EnsemblMetazoa"/>
        </authorList>
    </citation>
    <scope>IDENTIFICATION</scope>
</reference>
<dbReference type="STRING" id="126957.T1IQQ2"/>
<evidence type="ECO:0000256" key="2">
    <source>
        <dbReference type="ARBA" id="ARBA00022737"/>
    </source>
</evidence>
<dbReference type="Proteomes" id="UP000014500">
    <property type="component" value="Unassembled WGS sequence"/>
</dbReference>
<feature type="domain" description="BEACH-type PH" evidence="5">
    <location>
        <begin position="2244"/>
        <end position="2349"/>
    </location>
</feature>
<dbReference type="InterPro" id="IPR036322">
    <property type="entry name" value="WD40_repeat_dom_sf"/>
</dbReference>
<dbReference type="PANTHER" id="PTHR13743:SF86">
    <property type="entry name" value="LYSOSOMAL-TRAFFICKING REGULATOR"/>
    <property type="match status" value="1"/>
</dbReference>
<dbReference type="HOGENOM" id="CLU_226103_0_0_1"/>
<dbReference type="SMART" id="SM01026">
    <property type="entry name" value="Beach"/>
    <property type="match status" value="1"/>
</dbReference>
<dbReference type="SUPFAM" id="SSF81837">
    <property type="entry name" value="BEACH domain"/>
    <property type="match status" value="1"/>
</dbReference>
<reference evidence="7" key="1">
    <citation type="submission" date="2011-05" db="EMBL/GenBank/DDBJ databases">
        <authorList>
            <person name="Richards S.R."/>
            <person name="Qu J."/>
            <person name="Jiang H."/>
            <person name="Jhangiani S.N."/>
            <person name="Agravi P."/>
            <person name="Goodspeed R."/>
            <person name="Gross S."/>
            <person name="Mandapat C."/>
            <person name="Jackson L."/>
            <person name="Mathew T."/>
            <person name="Pu L."/>
            <person name="Thornton R."/>
            <person name="Saada N."/>
            <person name="Wilczek-Boney K.B."/>
            <person name="Lee S."/>
            <person name="Kovar C."/>
            <person name="Wu Y."/>
            <person name="Scherer S.E."/>
            <person name="Worley K.C."/>
            <person name="Muzny D.M."/>
            <person name="Gibbs R."/>
        </authorList>
    </citation>
    <scope>NUCLEOTIDE SEQUENCE</scope>
    <source>
        <strain evidence="7">Brora</strain>
    </source>
</reference>
<dbReference type="InterPro" id="IPR050865">
    <property type="entry name" value="BEACH_Domain"/>
</dbReference>
<dbReference type="InterPro" id="IPR023362">
    <property type="entry name" value="PH-BEACH_dom"/>
</dbReference>
<dbReference type="Gene3D" id="1.10.1540.10">
    <property type="entry name" value="BEACH domain"/>
    <property type="match status" value="1"/>
</dbReference>
<name>T1IQQ2_STRMM</name>
<evidence type="ECO:0000256" key="3">
    <source>
        <dbReference type="PROSITE-ProRule" id="PRU00221"/>
    </source>
</evidence>
<dbReference type="PANTHER" id="PTHR13743">
    <property type="entry name" value="BEIGE/BEACH-RELATED"/>
    <property type="match status" value="1"/>
</dbReference>
<evidence type="ECO:0000259" key="4">
    <source>
        <dbReference type="PROSITE" id="PS50197"/>
    </source>
</evidence>
<dbReference type="PROSITE" id="PS50197">
    <property type="entry name" value="BEACH"/>
    <property type="match status" value="1"/>
</dbReference>
<dbReference type="PROSITE" id="PS00678">
    <property type="entry name" value="WD_REPEATS_1"/>
    <property type="match status" value="1"/>
</dbReference>
<dbReference type="CDD" id="cd01201">
    <property type="entry name" value="PH_BEACH"/>
    <property type="match status" value="1"/>
</dbReference>
<dbReference type="CDD" id="cd06071">
    <property type="entry name" value="Beach"/>
    <property type="match status" value="1"/>
</dbReference>
<evidence type="ECO:0000313" key="6">
    <source>
        <dbReference type="EnsemblMetazoa" id="SMAR003375-PA"/>
    </source>
</evidence>
<organism evidence="6 7">
    <name type="scientific">Strigamia maritima</name>
    <name type="common">European centipede</name>
    <name type="synonym">Geophilus maritimus</name>
    <dbReference type="NCBI Taxonomy" id="126957"/>
    <lineage>
        <taxon>Eukaryota</taxon>
        <taxon>Metazoa</taxon>
        <taxon>Ecdysozoa</taxon>
        <taxon>Arthropoda</taxon>
        <taxon>Myriapoda</taxon>
        <taxon>Chilopoda</taxon>
        <taxon>Pleurostigmophora</taxon>
        <taxon>Geophilomorpha</taxon>
        <taxon>Linotaeniidae</taxon>
        <taxon>Strigamia</taxon>
    </lineage>
</organism>
<sequence length="3001" mass="343946">MSSPRLISALRKKWKDYLNVNIHLSDQKNEKLDRFLDTFLHLKEKHEFKKCPEFDDLTSCGNILTSQFLRDVHRLCTECSLENEDVTPLIHYLLEGRGWKILWLIKLVGVKYIALENESFKDSRKLETSVQQLDVTNTTPWKYFSMPNVNSSDVESDEEEVLSEKCSFVQESVPKSLSFVQFCDCVIELLLKISLQDDRVKSKIILNQPISSDILTFALSMFESIYTDFSLTDWSPEDAYRIKQQLLSLIFTSSDVLANGMSVYSDKNSVVENLLALLGRNEGFLDEEKYFEEFSLLNFNVVCGCVILSCIMSAQCLASENYERLSDVAYFTLLQQIVIATNFTEYEKFCVGDPTISSKIENIICKVTETISKIKTRRATQWHAKECNRILHKRCDYKMYSYHHYDNFGSEKCSIANYVQVLLQIYEKSSNSSTHLFILSSLKKVGFCCCLKIDLIVTSLLSNLQTQPVFLRETVFNFIETCVLDQLVADDFPTRKICQFCGKKDVREKHLSEPIKNGFTMSESSNLYTNFLLSSEDSLFLHQLEKHILQLCLSEKLMVAREIFLNVICPIFFKTRDTEHLTLFCLRSFAHLLKHEDLADIFLQRGGLELLKIQLKNGIYGPLILRTINVLIMTETNKLIGYNDLADLISVQALEEIIVDQCATISSVFNDSEQGILNRLRIQQQLEYQNDIWSTSLFLMKKCKSYRDHVQNGNTCVIAYMAFTYLLKTMTKHFFSAVQSEEELLDGKFLKVAFTTLGILLSVCLHVSPFQIAENSSKQMIDQEKLVEEMEVFLRLCIEWPSEVVTSLLETLLNTAQGSFFNRKVLSKEIATTSVLCEEADMSELELDMSLRPAVSCFDRGYDADEESSDLIRGYLQTSLLDLFVVVAKQSITSEEFSLFINLFKLPDPPLNVLLVALRQLISDTNFEPNLFLHFPTPAETSSPDTPPDTQFISDDDSIEENLQNDYYGPNYMINSDTEMKAIQSEHIKRGMYSSLSKAACLLPVQETCAISFCSNFSVCLWLKTTADIKQSFNKRFYKSNFINKSLTDSSMDTSGVVTSYMSENGEILNSFFKTNQALHVFSIGHNHMLFEVWSLPSYESLVLRISTYDDGKYTIISESLGRSVLRLHDWQHMTVNYTCVQEDDDVFGRVTIIVDAHVTSETVKFELKTNRSYITAPINRILIGHTHENQLQNSYFLGSFILLKDVVLSRDLNLVLYVLGPNTTNYLTSFTKRDKISFPVQLLAKLISSGVSVPVVHQALKTDLSSLQEIIAIIYSPSKLDVVTQFLSEHDAKLVPIQCSSTNLKLQHANIIYSVLNQLGGVSLMLLLVCRVVECSSDEEIQAQALNLLLNFVGSNYINRQEFLDLNGPSLVAKLISTSRFCAKYMILKTVVNSCLSAPIIKCASILAKPIIIEKSQAVILDPEVLSATLRQWKTWEKYDFNVHKTFLLAIKELTSDLHPHHVFNRSQLSHNFVVNLLMSFKERYIEDRLTLPHDICRLLILIMGKIVAFPLEQNVLDSIYNFVLLAHPAANTNLSDDCHNFYFSLHPSARFRPISVASSTLTINKEETSTEYDGVSGEDSFDAVENGLPIDTFDIGKNHSKMPYKKLQDSPIFYEDYEVITEVFQNTFSLDNISTPEDHSDDWEVFTVDGSEKNCRISHDEPNSMIILCSGLLELLVEPIERSADICLSVIKPEHLLILANNNSNSIRTAVIKLLHSCLKQGTEEMKNSFLKMKGFVMLANQIRKHSSSVELVEATLSLLLDKNFTFDNCNGCEIGSLNTVQEESLVLVFALLPTTTNNTVLCHKLLNFMLEMLSIYPFMFHFTNKAFLEVMIQVIMNLLNSEPRTTAGVDSEEQHLLCDDIKKILDKIAICAIGGPHFKSLTDLTILLSYTEKQETKRQENRNRGMGNLSTKRINFNKIITRSTDFLIYSDDIENTSNYEKHFIRDLVQLHIQTVNIILAEPKKPLRNNKSGIFDIRNSTCLALLRLLVFLLSPSQPIEQRLFAVTVLVKEDRPHPILNMILRASKELRQRFWFYLRRLLVIQGDLINRSEKNDCEYLLDMVDRHYSLSPVTKEIEEKWSREDKMEKKHWLSLNEMEEDSILTQHDRLVRTVGDHARNVTKSMFITQNNLQRGLITNIKSLHNEIRQVRNLWEQITARLCHERAVWHFADCYPDTWQLCNTEGPLRERRRLQRSHLHLDPRFLLPSHQYKLEPARKKRPFSFLLEDDDLSFGCSALSDRFHADDKIRYSSACTIITPAHDVEGDILVGNICLYFLGEKEKVEYKSINTQMESKILYEWNFKEMREVVQRRYSLEDTAIEIFLLSGETYFLNFRSEKDRDTLYQQIITNSSLNLIKPPDLTVVTEFWRSGRMTNFEYLTHLNKFAGRSHNDLMQYPVFPFILSNYTTDSLNLMDPVNYRDLQRPVAIQDKRREKHYMETYQYWKNEKQKQDVLSDSRLMPVLGPFHYGSHYSNSMTVLYFLVRLPPYTGIFVKYQDSNFDIPDRSFHSVNTAWRLSSSESSTDMKELIPELFYLPELFINAEGFDMGIRQNGEKVDDVILPPWCMDNPRLFILIHRQALESEYVTEHLNEWIDLIFGYKQTGKAAVDGVNVYYPTTYYGFKKDHITDPIQMAAVKTMIRTLGQTPKQLFTSPHPMVLRSLMGDTKTYNKSHIPLVLPQIQGLQWGNYVGSPACDKFTLLWKNQENHVVTSFTTLNNNDVFGLADKCCVLYNVLVSKATVNAIISWKYYDGSVRVRTEQDQKPYCLLRKSLTDEVTCCATVPDSSYLYVGHESGLITRYKIEFKASKATISKLRPTCVYGHNAAITSLTICPMFGIMISASLDDTCILWDLNSLNYVRSIILGVPAKYVSISKTTGDIAIVCDSRNRFDLRLYTINCQLIGEISISDEIHSVCFSSAPEGSSVNSIATGMDNGEIHLWSTWDLRPVNVIKQDKFIQPVISLSYSADSQTLFASNCVGEVIALLNGDKKLYKPAGYKRFSM</sequence>
<dbReference type="InterPro" id="IPR011993">
    <property type="entry name" value="PH-like_dom_sf"/>
</dbReference>
<dbReference type="Pfam" id="PF00400">
    <property type="entry name" value="WD40"/>
    <property type="match status" value="1"/>
</dbReference>
<proteinExistence type="predicted"/>
<dbReference type="SUPFAM" id="SSF50729">
    <property type="entry name" value="PH domain-like"/>
    <property type="match status" value="1"/>
</dbReference>
<dbReference type="PROSITE" id="PS50082">
    <property type="entry name" value="WD_REPEATS_2"/>
    <property type="match status" value="1"/>
</dbReference>
<evidence type="ECO:0008006" key="8">
    <source>
        <dbReference type="Google" id="ProtNLM"/>
    </source>
</evidence>
<dbReference type="InterPro" id="IPR036372">
    <property type="entry name" value="BEACH_dom_sf"/>
</dbReference>
<dbReference type="Gene3D" id="2.130.10.10">
    <property type="entry name" value="YVTN repeat-like/Quinoprotein amine dehydrogenase"/>
    <property type="match status" value="2"/>
</dbReference>
<dbReference type="SUPFAM" id="SSF50978">
    <property type="entry name" value="WD40 repeat-like"/>
    <property type="match status" value="1"/>
</dbReference>